<dbReference type="InterPro" id="IPR001606">
    <property type="entry name" value="ARID_dom"/>
</dbReference>
<dbReference type="InterPro" id="IPR013083">
    <property type="entry name" value="Znf_RING/FYVE/PHD"/>
</dbReference>
<evidence type="ECO:0000256" key="7">
    <source>
        <dbReference type="PROSITE-ProRule" id="PRU00146"/>
    </source>
</evidence>
<feature type="domain" description="JmjN" evidence="11">
    <location>
        <begin position="49"/>
        <end position="90"/>
    </location>
</feature>
<dbReference type="InterPro" id="IPR013637">
    <property type="entry name" value="Lys_sp_deMease-like_dom"/>
</dbReference>
<keyword evidence="3" id="KW-0677">Repeat</keyword>
<dbReference type="PANTHER" id="PTHR10694:SF133">
    <property type="entry name" value="LYSINE-SPECIFIC DEMETHYLASE JMJ17"/>
    <property type="match status" value="1"/>
</dbReference>
<evidence type="ECO:0000256" key="5">
    <source>
        <dbReference type="ARBA" id="ARBA00022833"/>
    </source>
</evidence>
<name>A0A6P5H549_ANACO</name>
<dbReference type="SMART" id="SM00501">
    <property type="entry name" value="BRIGHT"/>
    <property type="match status" value="1"/>
</dbReference>
<dbReference type="CDD" id="cd16100">
    <property type="entry name" value="ARID"/>
    <property type="match status" value="1"/>
</dbReference>
<dbReference type="Pfam" id="PF01388">
    <property type="entry name" value="ARID"/>
    <property type="match status" value="1"/>
</dbReference>
<evidence type="ECO:0000256" key="2">
    <source>
        <dbReference type="ARBA" id="ARBA00022723"/>
    </source>
</evidence>
<evidence type="ECO:0000256" key="1">
    <source>
        <dbReference type="ARBA" id="ARBA00004123"/>
    </source>
</evidence>
<dbReference type="PROSITE" id="PS01359">
    <property type="entry name" value="ZF_PHD_1"/>
    <property type="match status" value="2"/>
</dbReference>
<dbReference type="Gene3D" id="3.30.40.10">
    <property type="entry name" value="Zinc/RING finger domain, C3HC4 (zinc finger)"/>
    <property type="match status" value="2"/>
</dbReference>
<gene>
    <name evidence="14" type="primary">LOC109727081</name>
</gene>
<feature type="domain" description="PHD-type" evidence="9">
    <location>
        <begin position="248"/>
        <end position="298"/>
    </location>
</feature>
<evidence type="ECO:0000313" key="14">
    <source>
        <dbReference type="RefSeq" id="XP_020112553.1"/>
    </source>
</evidence>
<evidence type="ECO:0000259" key="12">
    <source>
        <dbReference type="PROSITE" id="PS51184"/>
    </source>
</evidence>
<dbReference type="CDD" id="cd15543">
    <property type="entry name" value="PHD_RSF1"/>
    <property type="match status" value="1"/>
</dbReference>
<comment type="subcellular location">
    <subcellularLocation>
        <location evidence="1">Nucleus</location>
    </subcellularLocation>
</comment>
<dbReference type="SMART" id="SM00545">
    <property type="entry name" value="JmjN"/>
    <property type="match status" value="1"/>
</dbReference>
<dbReference type="InterPro" id="IPR019787">
    <property type="entry name" value="Znf_PHD-finger"/>
</dbReference>
<feature type="domain" description="JmjC" evidence="12">
    <location>
        <begin position="389"/>
        <end position="555"/>
    </location>
</feature>
<evidence type="ECO:0000256" key="8">
    <source>
        <dbReference type="SAM" id="MobiDB-lite"/>
    </source>
</evidence>
<dbReference type="FunFam" id="2.60.120.650:FF:000078">
    <property type="entry name" value="Predicted protein"/>
    <property type="match status" value="1"/>
</dbReference>
<dbReference type="PANTHER" id="PTHR10694">
    <property type="entry name" value="LYSINE-SPECIFIC DEMETHYLASE"/>
    <property type="match status" value="1"/>
</dbReference>
<dbReference type="Pfam" id="PF02375">
    <property type="entry name" value="JmjN"/>
    <property type="match status" value="1"/>
</dbReference>
<dbReference type="GeneID" id="109727081"/>
<feature type="region of interest" description="Disordered" evidence="8">
    <location>
        <begin position="1"/>
        <end position="39"/>
    </location>
</feature>
<dbReference type="GO" id="GO:0005634">
    <property type="term" value="C:nucleus"/>
    <property type="evidence" value="ECO:0007669"/>
    <property type="project" value="UniProtKB-SubCell"/>
</dbReference>
<reference evidence="14" key="2">
    <citation type="submission" date="2025-08" db="UniProtKB">
        <authorList>
            <consortium name="RefSeq"/>
        </authorList>
    </citation>
    <scope>IDENTIFICATION</scope>
    <source>
        <tissue evidence="14">Leaf</tissue>
    </source>
</reference>
<dbReference type="GO" id="GO:0000785">
    <property type="term" value="C:chromatin"/>
    <property type="evidence" value="ECO:0007669"/>
    <property type="project" value="TreeGrafter"/>
</dbReference>
<dbReference type="PROSITE" id="PS51257">
    <property type="entry name" value="PROKAR_LIPOPROTEIN"/>
    <property type="match status" value="1"/>
</dbReference>
<evidence type="ECO:0000256" key="6">
    <source>
        <dbReference type="ARBA" id="ARBA00023242"/>
    </source>
</evidence>
<dbReference type="RefSeq" id="XP_020112553.1">
    <property type="nucleotide sequence ID" value="XM_020256964.1"/>
</dbReference>
<dbReference type="SMART" id="SM00249">
    <property type="entry name" value="PHD"/>
    <property type="match status" value="2"/>
</dbReference>
<evidence type="ECO:0000259" key="11">
    <source>
        <dbReference type="PROSITE" id="PS51183"/>
    </source>
</evidence>
<dbReference type="Pfam" id="PF08429">
    <property type="entry name" value="PLU-1"/>
    <property type="match status" value="1"/>
</dbReference>
<dbReference type="SMART" id="SM01014">
    <property type="entry name" value="ARID"/>
    <property type="match status" value="1"/>
</dbReference>
<feature type="region of interest" description="Disordered" evidence="8">
    <location>
        <begin position="1775"/>
        <end position="1807"/>
    </location>
</feature>
<dbReference type="SUPFAM" id="SSF51197">
    <property type="entry name" value="Clavaminate synthase-like"/>
    <property type="match status" value="1"/>
</dbReference>
<proteinExistence type="predicted"/>
<dbReference type="Pfam" id="PF02373">
    <property type="entry name" value="JmjC"/>
    <property type="match status" value="1"/>
</dbReference>
<protein>
    <submittedName>
        <fullName evidence="14">Uncharacterized protein LOC109727081 isoform X1</fullName>
    </submittedName>
</protein>
<dbReference type="OrthoDB" id="1678912at2759"/>
<dbReference type="PROSITE" id="PS51184">
    <property type="entry name" value="JMJC"/>
    <property type="match status" value="1"/>
</dbReference>
<feature type="domain" description="PHD-type" evidence="9">
    <location>
        <begin position="1712"/>
        <end position="1759"/>
    </location>
</feature>
<dbReference type="Proteomes" id="UP000515123">
    <property type="component" value="Linkage group 22"/>
</dbReference>
<feature type="compositionally biased region" description="Low complexity" evidence="8">
    <location>
        <begin position="14"/>
        <end position="34"/>
    </location>
</feature>
<keyword evidence="13" id="KW-1185">Reference proteome</keyword>
<dbReference type="Gene3D" id="2.60.120.650">
    <property type="entry name" value="Cupin"/>
    <property type="match status" value="1"/>
</dbReference>
<reference evidence="13" key="1">
    <citation type="journal article" date="2015" name="Nat. Genet.">
        <title>The pineapple genome and the evolution of CAM photosynthesis.</title>
        <authorList>
            <person name="Ming R."/>
            <person name="VanBuren R."/>
            <person name="Wai C.M."/>
            <person name="Tang H."/>
            <person name="Schatz M.C."/>
            <person name="Bowers J.E."/>
            <person name="Lyons E."/>
            <person name="Wang M.L."/>
            <person name="Chen J."/>
            <person name="Biggers E."/>
            <person name="Zhang J."/>
            <person name="Huang L."/>
            <person name="Zhang L."/>
            <person name="Miao W."/>
            <person name="Zhang J."/>
            <person name="Ye Z."/>
            <person name="Miao C."/>
            <person name="Lin Z."/>
            <person name="Wang H."/>
            <person name="Zhou H."/>
            <person name="Yim W.C."/>
            <person name="Priest H.D."/>
            <person name="Zheng C."/>
            <person name="Woodhouse M."/>
            <person name="Edger P.P."/>
            <person name="Guyot R."/>
            <person name="Guo H.B."/>
            <person name="Guo H."/>
            <person name="Zheng G."/>
            <person name="Singh R."/>
            <person name="Sharma A."/>
            <person name="Min X."/>
            <person name="Zheng Y."/>
            <person name="Lee H."/>
            <person name="Gurtowski J."/>
            <person name="Sedlazeck F.J."/>
            <person name="Harkess A."/>
            <person name="McKain M.R."/>
            <person name="Liao Z."/>
            <person name="Fang J."/>
            <person name="Liu J."/>
            <person name="Zhang X."/>
            <person name="Zhang Q."/>
            <person name="Hu W."/>
            <person name="Qin Y."/>
            <person name="Wang K."/>
            <person name="Chen L.Y."/>
            <person name="Shirley N."/>
            <person name="Lin Y.R."/>
            <person name="Liu L.Y."/>
            <person name="Hernandez A.G."/>
            <person name="Wright C.L."/>
            <person name="Bulone V."/>
            <person name="Tuskan G.A."/>
            <person name="Heath K."/>
            <person name="Zee F."/>
            <person name="Moore P.H."/>
            <person name="Sunkar R."/>
            <person name="Leebens-Mack J.H."/>
            <person name="Mockler T."/>
            <person name="Bennetzen J.L."/>
            <person name="Freeling M."/>
            <person name="Sankoff D."/>
            <person name="Paterson A.H."/>
            <person name="Zhu X."/>
            <person name="Yang X."/>
            <person name="Smith J.A."/>
            <person name="Cushman J.C."/>
            <person name="Paull R.E."/>
            <person name="Yu Q."/>
        </authorList>
    </citation>
    <scope>NUCLEOTIDE SEQUENCE [LARGE SCALE GENOMIC DNA]</scope>
    <source>
        <strain evidence="13">cv. F153</strain>
    </source>
</reference>
<dbReference type="InterPro" id="IPR036431">
    <property type="entry name" value="ARID_dom_sf"/>
</dbReference>
<dbReference type="Pfam" id="PF02928">
    <property type="entry name" value="zf-C5HC2"/>
    <property type="match status" value="1"/>
</dbReference>
<feature type="domain" description="ARID" evidence="10">
    <location>
        <begin position="116"/>
        <end position="215"/>
    </location>
</feature>
<dbReference type="GO" id="GO:0010468">
    <property type="term" value="P:regulation of gene expression"/>
    <property type="evidence" value="ECO:0007669"/>
    <property type="project" value="TreeGrafter"/>
</dbReference>
<dbReference type="Gene3D" id="1.10.150.60">
    <property type="entry name" value="ARID DNA-binding domain"/>
    <property type="match status" value="1"/>
</dbReference>
<dbReference type="InterPro" id="IPR003349">
    <property type="entry name" value="JmjN"/>
</dbReference>
<organism evidence="13 14">
    <name type="scientific">Ananas comosus</name>
    <name type="common">Pineapple</name>
    <name type="synonym">Ananas ananas</name>
    <dbReference type="NCBI Taxonomy" id="4615"/>
    <lineage>
        <taxon>Eukaryota</taxon>
        <taxon>Viridiplantae</taxon>
        <taxon>Streptophyta</taxon>
        <taxon>Embryophyta</taxon>
        <taxon>Tracheophyta</taxon>
        <taxon>Spermatophyta</taxon>
        <taxon>Magnoliopsida</taxon>
        <taxon>Liliopsida</taxon>
        <taxon>Poales</taxon>
        <taxon>Bromeliaceae</taxon>
        <taxon>Bromelioideae</taxon>
        <taxon>Ananas</taxon>
    </lineage>
</organism>
<dbReference type="InterPro" id="IPR004198">
    <property type="entry name" value="Znf_C5HC2"/>
</dbReference>
<dbReference type="GO" id="GO:0008270">
    <property type="term" value="F:zinc ion binding"/>
    <property type="evidence" value="ECO:0007669"/>
    <property type="project" value="UniProtKB-KW"/>
</dbReference>
<evidence type="ECO:0000313" key="13">
    <source>
        <dbReference type="Proteomes" id="UP000515123"/>
    </source>
</evidence>
<dbReference type="PROSITE" id="PS50016">
    <property type="entry name" value="ZF_PHD_2"/>
    <property type="match status" value="2"/>
</dbReference>
<dbReference type="GO" id="GO:0003677">
    <property type="term" value="F:DNA binding"/>
    <property type="evidence" value="ECO:0007669"/>
    <property type="project" value="InterPro"/>
</dbReference>
<dbReference type="InterPro" id="IPR019786">
    <property type="entry name" value="Zinc_finger_PHD-type_CS"/>
</dbReference>
<dbReference type="SMART" id="SM00558">
    <property type="entry name" value="JmjC"/>
    <property type="match status" value="1"/>
</dbReference>
<dbReference type="Pfam" id="PF00628">
    <property type="entry name" value="PHD"/>
    <property type="match status" value="2"/>
</dbReference>
<sequence>MGKGRPRAVEKGGAAHLSDPSSSAAAASSSSAASCGGGDGGGGVGVPHAPVFYPTEEEFVDPLAYIDQIRPLAEPFGICRIVPPKSWAPPFALDLASFSFPTKSQAINCLQARPPSCDPDTFRLEYRRFLTSHLGRKPKRNPVFDGEELDLCRLFNAVKRFGGYDKVCAKKRWGDVIRLVRPARPYIGGKISECSKHVLSQLYWEHLYEYEEYTGQLDRGIKKPPRKRRRKNSDTAENAVTVVNEQLDQVCEQCKSGLHGDVMLLCDRCDKGWHLYCLSPPLESIPSGNWYCLQCVNSDKDSFGFVPRRKKCTVEVFKRLDERVRRKWFGQKDPTRLQIEKRFWEIVEGRAGEVEVMYGSDLDTSLYGSGFPRDGDPVPSSLKPDVWRDYCSSPWNLNNFPKLPGSMLRAVQENVAGVMVPWLYIGMLFSSFCWHVEDHCFYSINYLHWGEPKFWYGVPGTEANAFEQVMQSALPDLFDAQPDLLFQLVTMLNPSVLQENGVPVYSVVQEPGNFVITFPRSFHGGFNFGLNCAEAVNFAPADWLPHGGVGAELYRLYHKAPVISHEELLYVVAKDGSDTKALPYLKGELERVFMREKRCREELWINGIVKSSFMSPKSHPEFVGTEEDPTCIICKQYLYLSAITCSCRPATYVCLEHWKHLCECSPDKHHFVYRHTLAELGDLVHLCSPTSKTTITEEITQYPRWHRLIPSEQSAMIKKVKGGTISYTQLAEDWLSNSYHILEKPFSDAAYNTVLKDAEQFLWADHSMDPVRDMVNKLTEAQKWAIKVRSSLSIISDNVHSKNKRMKKVMFNEVKELLSFNPLPCCEPEITKLEAYAADASKLVAKISNALSSRLNISELEELHSKAAAFPINLTEAAVLESEISSAKLWLKNVRDCLSEKNPGIIEIDFFNKLKSEMLQLHVQLPEMDLLLNLCTEADSWKERCQDYLNGPLNLKELEKFLLAAENVRVSIPELKILRQHYSDSCSWICRCNNVLQNLNERDDHMKNVEELSRILKDGESLHIQGEELAAVELELNKSMCRKRASEALSLRTPLEIIQQVLAEASLLEIDTEQLFIEISRVLRAAISWEERARFVLEHVSCISEFEGLIRASEDIFAILPSFPDIEDAVSVARRWMLKSQPYLGRTICDKNSFELMLKVDDLKDLVGQSRYLKVNLDTPQRLQNILLDVEKWMHKASNLLENIRSLLYMNDADFIVNNCLKTKIQQLLNEIDSTRKIGISLGFEFKELPELQHASLTMKWALVAISFCFMIPLLKEVDRLLKDMDHIPAVFSGSNLVKRLLNITRWLRKALVLLPDPQISKRCNVKDVENFLEESQEVEVPHAMMVSRLKNAIETHRSWIDRCHAFFISPGKQSWGFLLELKESGKSNAFDCPEMDKVVSEIEKVEKWMLQCRGFVQPLVGDLGSLSSELLKIQRSLDKALCLYGGSSVCTRQEICVCCPNDTDNERVYTCLICEDRFHFSCMWPTSASADMKNKKTCLLCLSIEKGDAALIGRLSWVSKGKRPKFNSFVKLISVANSFYTRVEELDLLKEIVEQALKCKSYLTQIVIHAISYREKDLSSISESLLLAVKALTVSGVYDRQDSLSLESALTEHSWKIRTNKLLRASRKPNIYQIQHLEKAGSALGIPSGDHFMMEIINAKKTSLHWLANAKQVTSDSGKLALSEVYKLISEGESLPVHFDTELKLLKVRSELYCICRKPDDKRAMIACDQCDEWYHFDCINLCKPLPKAFYCPACFPANGEFISLLRSASREHSPCTDGEPGTPPGCRNGLEGRELNNANPSSQKKPPVRIDLIKLLRCNSEIHNLWRGNKRPLRRTTRRRSVPECLS</sequence>
<dbReference type="PROSITE" id="PS51011">
    <property type="entry name" value="ARID"/>
    <property type="match status" value="1"/>
</dbReference>
<dbReference type="InterPro" id="IPR011011">
    <property type="entry name" value="Znf_FYVE_PHD"/>
</dbReference>
<keyword evidence="2" id="KW-0479">Metal-binding</keyword>
<dbReference type="SUPFAM" id="SSF46774">
    <property type="entry name" value="ARID-like"/>
    <property type="match status" value="1"/>
</dbReference>
<dbReference type="InterPro" id="IPR003347">
    <property type="entry name" value="JmjC_dom"/>
</dbReference>
<keyword evidence="4 7" id="KW-0863">Zinc-finger</keyword>
<evidence type="ECO:0000259" key="10">
    <source>
        <dbReference type="PROSITE" id="PS51011"/>
    </source>
</evidence>
<dbReference type="GO" id="GO:0032452">
    <property type="term" value="F:histone demethylase activity"/>
    <property type="evidence" value="ECO:0007669"/>
    <property type="project" value="TreeGrafter"/>
</dbReference>
<dbReference type="InterPro" id="IPR001965">
    <property type="entry name" value="Znf_PHD"/>
</dbReference>
<evidence type="ECO:0000256" key="4">
    <source>
        <dbReference type="ARBA" id="ARBA00022771"/>
    </source>
</evidence>
<keyword evidence="6" id="KW-0539">Nucleus</keyword>
<dbReference type="SUPFAM" id="SSF57903">
    <property type="entry name" value="FYVE/PHD zinc finger"/>
    <property type="match status" value="2"/>
</dbReference>
<dbReference type="PROSITE" id="PS51183">
    <property type="entry name" value="JMJN"/>
    <property type="match status" value="1"/>
</dbReference>
<evidence type="ECO:0000256" key="3">
    <source>
        <dbReference type="ARBA" id="ARBA00022737"/>
    </source>
</evidence>
<accession>A0A6P5H549</accession>
<evidence type="ECO:0000259" key="9">
    <source>
        <dbReference type="PROSITE" id="PS50016"/>
    </source>
</evidence>
<keyword evidence="5" id="KW-0862">Zinc</keyword>